<dbReference type="Gene3D" id="3.30.1370.60">
    <property type="entry name" value="Hypothetical oxidoreductase yiak, domain 2"/>
    <property type="match status" value="1"/>
</dbReference>
<dbReference type="SUPFAM" id="SSF89733">
    <property type="entry name" value="L-sulfolactate dehydrogenase-like"/>
    <property type="match status" value="1"/>
</dbReference>
<dbReference type="InterPro" id="IPR036111">
    <property type="entry name" value="Mal/L-sulfo/L-lacto_DH-like_sf"/>
</dbReference>
<accession>A0A497E450</accession>
<organism evidence="3 4">
    <name type="scientific">Aerophobetes bacterium</name>
    <dbReference type="NCBI Taxonomy" id="2030807"/>
    <lineage>
        <taxon>Bacteria</taxon>
        <taxon>Candidatus Aerophobota</taxon>
    </lineage>
</organism>
<dbReference type="InterPro" id="IPR003767">
    <property type="entry name" value="Malate/L-lactate_DH-like"/>
</dbReference>
<evidence type="ECO:0000313" key="4">
    <source>
        <dbReference type="Proteomes" id="UP000279422"/>
    </source>
</evidence>
<dbReference type="InterPro" id="IPR043144">
    <property type="entry name" value="Mal/L-sulf/L-lact_DH-like_ah"/>
</dbReference>
<sequence length="371" mass="41066">MGEDVVWVKFEVMENFIVDVFKGLGVPEEDAKICADVLITANKRGIDSHGINRLKPIYYDRIKMGIQHPVTKFEVVKEAPATALVDGHDGMGMVIAKRSMELAIEKAKKYGLGMVAAKNSTHYGIAGYYCLMAVEEGMIGITGTNARPSVAPTFGVENMLGTNPLSFGIPTDEDFPFVLDCATSVSQRGKIELYARMNKEIPPGWVIGEDGRTRTDSQQILKDLLTGKAALVPLGGIGEEGAGYKGYGYATVVEILSAALQNGNYLKMLSGYDEKGRRVPYHLGHFFIAINVSSFIELEAFKRTTGNILRALRASRKMPGHDRIYTAGEKEYLAWLERKDKGVPLNRQLQREIIEMRDELGLKGYEFPFKV</sequence>
<gene>
    <name evidence="3" type="ORF">DRJ00_03985</name>
</gene>
<dbReference type="EMBL" id="QMPZ01000042">
    <property type="protein sequence ID" value="RLE09520.1"/>
    <property type="molecule type" value="Genomic_DNA"/>
</dbReference>
<dbReference type="PANTHER" id="PTHR11091">
    <property type="entry name" value="OXIDOREDUCTASE-RELATED"/>
    <property type="match status" value="1"/>
</dbReference>
<proteinExistence type="inferred from homology"/>
<keyword evidence="2" id="KW-0560">Oxidoreductase</keyword>
<reference evidence="3 4" key="1">
    <citation type="submission" date="2018-06" db="EMBL/GenBank/DDBJ databases">
        <title>Extensive metabolic versatility and redundancy in microbially diverse, dynamic hydrothermal sediments.</title>
        <authorList>
            <person name="Dombrowski N."/>
            <person name="Teske A."/>
            <person name="Baker B.J."/>
        </authorList>
    </citation>
    <scope>NUCLEOTIDE SEQUENCE [LARGE SCALE GENOMIC DNA]</scope>
    <source>
        <strain evidence="3">B47_G16</strain>
    </source>
</reference>
<comment type="caution">
    <text evidence="3">The sequence shown here is derived from an EMBL/GenBank/DDBJ whole genome shotgun (WGS) entry which is preliminary data.</text>
</comment>
<evidence type="ECO:0000313" key="3">
    <source>
        <dbReference type="EMBL" id="RLE09520.1"/>
    </source>
</evidence>
<dbReference type="InterPro" id="IPR043143">
    <property type="entry name" value="Mal/L-sulf/L-lact_DH-like_NADP"/>
</dbReference>
<dbReference type="PANTHER" id="PTHR11091:SF0">
    <property type="entry name" value="MALATE DEHYDROGENASE"/>
    <property type="match status" value="1"/>
</dbReference>
<comment type="similarity">
    <text evidence="1">Belongs to the LDH2/MDH2 oxidoreductase family.</text>
</comment>
<dbReference type="AlphaFoldDB" id="A0A497E450"/>
<evidence type="ECO:0000256" key="1">
    <source>
        <dbReference type="ARBA" id="ARBA00006056"/>
    </source>
</evidence>
<protein>
    <submittedName>
        <fullName evidence="3">Ldh family oxidoreductase</fullName>
    </submittedName>
</protein>
<evidence type="ECO:0000256" key="2">
    <source>
        <dbReference type="ARBA" id="ARBA00023002"/>
    </source>
</evidence>
<dbReference type="Gene3D" id="1.10.1530.10">
    <property type="match status" value="1"/>
</dbReference>
<dbReference type="Proteomes" id="UP000279422">
    <property type="component" value="Unassembled WGS sequence"/>
</dbReference>
<dbReference type="Pfam" id="PF02615">
    <property type="entry name" value="Ldh_2"/>
    <property type="match status" value="1"/>
</dbReference>
<name>A0A497E450_UNCAE</name>
<dbReference type="GO" id="GO:0016491">
    <property type="term" value="F:oxidoreductase activity"/>
    <property type="evidence" value="ECO:0007669"/>
    <property type="project" value="UniProtKB-KW"/>
</dbReference>